<dbReference type="CDD" id="cd02947">
    <property type="entry name" value="TRX_family"/>
    <property type="match status" value="1"/>
</dbReference>
<dbReference type="GO" id="GO:0015035">
    <property type="term" value="F:protein-disulfide reductase activity"/>
    <property type="evidence" value="ECO:0007669"/>
    <property type="project" value="InterPro"/>
</dbReference>
<dbReference type="InterPro" id="IPR005746">
    <property type="entry name" value="Thioredoxin"/>
</dbReference>
<gene>
    <name evidence="9" type="ORF">AS202_12750</name>
</gene>
<dbReference type="PANTHER" id="PTHR45663:SF11">
    <property type="entry name" value="GEO12009P1"/>
    <property type="match status" value="1"/>
</dbReference>
<dbReference type="InterPro" id="IPR036249">
    <property type="entry name" value="Thioredoxin-like_sf"/>
</dbReference>
<reference evidence="9 10" key="1">
    <citation type="journal article" date="2016" name="J. Zhejiang Univ. Sci. B">
        <title>Antibiotic resistance mechanisms of Myroides sp.</title>
        <authorList>
            <person name="Hu S."/>
            <person name="Yuan S."/>
            <person name="Qu H."/>
            <person name="Jiang T."/>
            <person name="Zhou Y."/>
            <person name="Wang M."/>
            <person name="Ming D."/>
        </authorList>
    </citation>
    <scope>NUCLEOTIDE SEQUENCE [LARGE SCALE GENOMIC DNA]</scope>
    <source>
        <strain evidence="9 10">PR63039</strain>
    </source>
</reference>
<evidence type="ECO:0000313" key="10">
    <source>
        <dbReference type="Proteomes" id="UP000069030"/>
    </source>
</evidence>
<dbReference type="PANTHER" id="PTHR45663">
    <property type="entry name" value="GEO12009P1"/>
    <property type="match status" value="1"/>
</dbReference>
<dbReference type="GeneID" id="66975580"/>
<organism evidence="9 10">
    <name type="scientific">Myroides odoratimimus</name>
    <dbReference type="NCBI Taxonomy" id="76832"/>
    <lineage>
        <taxon>Bacteria</taxon>
        <taxon>Pseudomonadati</taxon>
        <taxon>Bacteroidota</taxon>
        <taxon>Flavobacteriia</taxon>
        <taxon>Flavobacteriales</taxon>
        <taxon>Flavobacteriaceae</taxon>
        <taxon>Myroides</taxon>
    </lineage>
</organism>
<keyword evidence="5 7" id="KW-0676">Redox-active center</keyword>
<evidence type="ECO:0000256" key="7">
    <source>
        <dbReference type="PIRSR" id="PIRSR000077-4"/>
    </source>
</evidence>
<keyword evidence="2" id="KW-0813">Transport</keyword>
<evidence type="ECO:0000256" key="1">
    <source>
        <dbReference type="ARBA" id="ARBA00008987"/>
    </source>
</evidence>
<name>A0AAI8C6S0_9FLAO</name>
<dbReference type="RefSeq" id="WP_058699528.1">
    <property type="nucleotide sequence ID" value="NZ_CP013690.1"/>
</dbReference>
<dbReference type="EMBL" id="CP013690">
    <property type="protein sequence ID" value="ALU26965.1"/>
    <property type="molecule type" value="Genomic_DNA"/>
</dbReference>
<accession>A0AAI8C6S0</accession>
<dbReference type="GO" id="GO:0005829">
    <property type="term" value="C:cytosol"/>
    <property type="evidence" value="ECO:0007669"/>
    <property type="project" value="TreeGrafter"/>
</dbReference>
<evidence type="ECO:0000256" key="5">
    <source>
        <dbReference type="ARBA" id="ARBA00023284"/>
    </source>
</evidence>
<evidence type="ECO:0000256" key="4">
    <source>
        <dbReference type="ARBA" id="ARBA00023157"/>
    </source>
</evidence>
<dbReference type="PROSITE" id="PS51352">
    <property type="entry name" value="THIOREDOXIN_2"/>
    <property type="match status" value="1"/>
</dbReference>
<evidence type="ECO:0000313" key="9">
    <source>
        <dbReference type="EMBL" id="ALU26965.1"/>
    </source>
</evidence>
<evidence type="ECO:0000256" key="6">
    <source>
        <dbReference type="PIRNR" id="PIRNR000077"/>
    </source>
</evidence>
<dbReference type="KEGG" id="mod:AS202_12750"/>
<protein>
    <recommendedName>
        <fullName evidence="6">Thioredoxin</fullName>
    </recommendedName>
</protein>
<dbReference type="Proteomes" id="UP000069030">
    <property type="component" value="Chromosome"/>
</dbReference>
<dbReference type="Pfam" id="PF00085">
    <property type="entry name" value="Thioredoxin"/>
    <property type="match status" value="1"/>
</dbReference>
<evidence type="ECO:0000256" key="2">
    <source>
        <dbReference type="ARBA" id="ARBA00022448"/>
    </source>
</evidence>
<sequence>MEEFIDFDNLKRPVLVQFYADWCTPCRTLSGIIDHIEEDIEAKVDLIRANIDQCKDLKEEFFVRSVPTMILLNKQGDIYWRQTGVVAPQEIMKHVWQVDKE</sequence>
<feature type="disulfide bond" description="Redox-active" evidence="7">
    <location>
        <begin position="23"/>
        <end position="26"/>
    </location>
</feature>
<dbReference type="PIRSF" id="PIRSF000077">
    <property type="entry name" value="Thioredoxin"/>
    <property type="match status" value="1"/>
</dbReference>
<dbReference type="GO" id="GO:0045454">
    <property type="term" value="P:cell redox homeostasis"/>
    <property type="evidence" value="ECO:0007669"/>
    <property type="project" value="TreeGrafter"/>
</dbReference>
<dbReference type="InterPro" id="IPR017937">
    <property type="entry name" value="Thioredoxin_CS"/>
</dbReference>
<dbReference type="AlphaFoldDB" id="A0AAI8C6S0"/>
<keyword evidence="3" id="KW-0249">Electron transport</keyword>
<comment type="similarity">
    <text evidence="1 6">Belongs to the thioredoxin family.</text>
</comment>
<evidence type="ECO:0000259" key="8">
    <source>
        <dbReference type="PROSITE" id="PS51352"/>
    </source>
</evidence>
<dbReference type="SUPFAM" id="SSF52833">
    <property type="entry name" value="Thioredoxin-like"/>
    <property type="match status" value="1"/>
</dbReference>
<dbReference type="PROSITE" id="PS00194">
    <property type="entry name" value="THIOREDOXIN_1"/>
    <property type="match status" value="1"/>
</dbReference>
<proteinExistence type="inferred from homology"/>
<keyword evidence="4 7" id="KW-1015">Disulfide bond</keyword>
<dbReference type="Gene3D" id="3.40.30.10">
    <property type="entry name" value="Glutaredoxin"/>
    <property type="match status" value="1"/>
</dbReference>
<evidence type="ECO:0000256" key="3">
    <source>
        <dbReference type="ARBA" id="ARBA00022982"/>
    </source>
</evidence>
<feature type="domain" description="Thioredoxin" evidence="8">
    <location>
        <begin position="1"/>
        <end position="100"/>
    </location>
</feature>
<dbReference type="InterPro" id="IPR013766">
    <property type="entry name" value="Thioredoxin_domain"/>
</dbReference>